<protein>
    <submittedName>
        <fullName evidence="1">Uncharacterized protein</fullName>
    </submittedName>
</protein>
<reference evidence="1 2" key="1">
    <citation type="submission" date="2021-03" db="EMBL/GenBank/DDBJ databases">
        <title>Genome Sequence of Bradyrhizobium vignae strain ISRA400.</title>
        <authorList>
            <person name="Tisa L.S."/>
            <person name="Svistoonoff S."/>
            <person name="Hocher V."/>
            <person name="Fall S."/>
            <person name="Zaiya A."/>
            <person name="Naing D."/>
            <person name="Niang N."/>
            <person name="Diouf A."/>
            <person name="Dasylva M.C."/>
            <person name="Toure O."/>
            <person name="Gueye M."/>
            <person name="Gully D."/>
            <person name="Tisseyre P."/>
            <person name="Simpson S."/>
            <person name="Morris K."/>
            <person name="Thomas W.K."/>
        </authorList>
    </citation>
    <scope>NUCLEOTIDE SEQUENCE [LARGE SCALE GENOMIC DNA]</scope>
    <source>
        <strain evidence="1 2">ISRA400</strain>
    </source>
</reference>
<evidence type="ECO:0000313" key="1">
    <source>
        <dbReference type="EMBL" id="MBP0112814.1"/>
    </source>
</evidence>
<evidence type="ECO:0000313" key="2">
    <source>
        <dbReference type="Proteomes" id="UP000669317"/>
    </source>
</evidence>
<dbReference type="Proteomes" id="UP000669317">
    <property type="component" value="Unassembled WGS sequence"/>
</dbReference>
<gene>
    <name evidence="1" type="ORF">JWS04_17325</name>
</gene>
<sequence length="56" mass="6053">MPTTRLDISPTRRISQPAVKVPPSAIQKPNNLVTVAMSVLDKPWCLNSGTAMAFAM</sequence>
<organism evidence="1 2">
    <name type="scientific">Bradyrhizobium vignae</name>
    <dbReference type="NCBI Taxonomy" id="1549949"/>
    <lineage>
        <taxon>Bacteria</taxon>
        <taxon>Pseudomonadati</taxon>
        <taxon>Pseudomonadota</taxon>
        <taxon>Alphaproteobacteria</taxon>
        <taxon>Hyphomicrobiales</taxon>
        <taxon>Nitrobacteraceae</taxon>
        <taxon>Bradyrhizobium</taxon>
    </lineage>
</organism>
<keyword evidence="2" id="KW-1185">Reference proteome</keyword>
<name>A0ABS3ZZH0_9BRAD</name>
<comment type="caution">
    <text evidence="1">The sequence shown here is derived from an EMBL/GenBank/DDBJ whole genome shotgun (WGS) entry which is preliminary data.</text>
</comment>
<accession>A0ABS3ZZH0</accession>
<proteinExistence type="predicted"/>
<dbReference type="EMBL" id="JAGIKT010000038">
    <property type="protein sequence ID" value="MBP0112814.1"/>
    <property type="molecule type" value="Genomic_DNA"/>
</dbReference>